<evidence type="ECO:0000313" key="1">
    <source>
        <dbReference type="EMBL" id="KAG8180302.1"/>
    </source>
</evidence>
<comment type="caution">
    <text evidence="1">The sequence shown here is derived from an EMBL/GenBank/DDBJ whole genome shotgun (WGS) entry which is preliminary data.</text>
</comment>
<reference evidence="1 2" key="1">
    <citation type="journal article" date="2022" name="Nat. Ecol. Evol.">
        <title>A masculinizing supergene underlies an exaggerated male reproductive morph in a spider.</title>
        <authorList>
            <person name="Hendrickx F."/>
            <person name="De Corte Z."/>
            <person name="Sonet G."/>
            <person name="Van Belleghem S.M."/>
            <person name="Kostlbacher S."/>
            <person name="Vangestel C."/>
        </authorList>
    </citation>
    <scope>NUCLEOTIDE SEQUENCE [LARGE SCALE GENOMIC DNA]</scope>
    <source>
        <strain evidence="1">W744_W776</strain>
    </source>
</reference>
<proteinExistence type="predicted"/>
<dbReference type="Proteomes" id="UP000827092">
    <property type="component" value="Unassembled WGS sequence"/>
</dbReference>
<dbReference type="EMBL" id="JAFNEN010000569">
    <property type="protein sequence ID" value="KAG8180302.1"/>
    <property type="molecule type" value="Genomic_DNA"/>
</dbReference>
<dbReference type="AlphaFoldDB" id="A0AAV6U8C6"/>
<accession>A0AAV6U8C6</accession>
<keyword evidence="2" id="KW-1185">Reference proteome</keyword>
<sequence>MNIDFFANQLKTHIYNILRSFATSYRTPSFQQTFPLTNPQIIKIQQHPLPTKNRPQLKIPLRGSPRAVSDALPFPYFSLDLCLSRKSELFFVPLSSCLKCSSTVQRLSV</sequence>
<organism evidence="1 2">
    <name type="scientific">Oedothorax gibbosus</name>
    <dbReference type="NCBI Taxonomy" id="931172"/>
    <lineage>
        <taxon>Eukaryota</taxon>
        <taxon>Metazoa</taxon>
        <taxon>Ecdysozoa</taxon>
        <taxon>Arthropoda</taxon>
        <taxon>Chelicerata</taxon>
        <taxon>Arachnida</taxon>
        <taxon>Araneae</taxon>
        <taxon>Araneomorphae</taxon>
        <taxon>Entelegynae</taxon>
        <taxon>Araneoidea</taxon>
        <taxon>Linyphiidae</taxon>
        <taxon>Erigoninae</taxon>
        <taxon>Oedothorax</taxon>
    </lineage>
</organism>
<name>A0AAV6U8C6_9ARAC</name>
<gene>
    <name evidence="1" type="ORF">JTE90_024217</name>
</gene>
<protein>
    <submittedName>
        <fullName evidence="1">Uncharacterized protein</fullName>
    </submittedName>
</protein>
<evidence type="ECO:0000313" key="2">
    <source>
        <dbReference type="Proteomes" id="UP000827092"/>
    </source>
</evidence>